<evidence type="ECO:0000313" key="8">
    <source>
        <dbReference type="Proteomes" id="UP000515908"/>
    </source>
</evidence>
<dbReference type="GO" id="GO:0000785">
    <property type="term" value="C:chromatin"/>
    <property type="evidence" value="ECO:0007669"/>
    <property type="project" value="TreeGrafter"/>
</dbReference>
<dbReference type="InterPro" id="IPR004181">
    <property type="entry name" value="Znf_MIZ"/>
</dbReference>
<dbReference type="CDD" id="cd05162">
    <property type="entry name" value="PWWP"/>
    <property type="match status" value="1"/>
</dbReference>
<dbReference type="PANTHER" id="PTHR10782:SF4">
    <property type="entry name" value="TONALLI, ISOFORM E"/>
    <property type="match status" value="1"/>
</dbReference>
<dbReference type="GO" id="GO:0061665">
    <property type="term" value="F:SUMO ligase activity"/>
    <property type="evidence" value="ECO:0007669"/>
    <property type="project" value="TreeGrafter"/>
</dbReference>
<dbReference type="Pfam" id="PF02891">
    <property type="entry name" value="zf-MIZ"/>
    <property type="match status" value="1"/>
</dbReference>
<protein>
    <submittedName>
        <fullName evidence="7">MIZ/SP-RING zinc finger containing protein, putative</fullName>
    </submittedName>
</protein>
<keyword evidence="3" id="KW-0862">Zinc</keyword>
<proteinExistence type="predicted"/>
<evidence type="ECO:0000256" key="2">
    <source>
        <dbReference type="ARBA" id="ARBA00022771"/>
    </source>
</evidence>
<dbReference type="VEuPathDB" id="TriTrypDB:ADEAN_000539700"/>
<dbReference type="Gene3D" id="3.30.40.10">
    <property type="entry name" value="Zinc/RING finger domain, C3HC4 (zinc finger)"/>
    <property type="match status" value="1"/>
</dbReference>
<dbReference type="PANTHER" id="PTHR10782">
    <property type="entry name" value="ZINC FINGER MIZ DOMAIN-CONTAINING PROTEIN"/>
    <property type="match status" value="1"/>
</dbReference>
<keyword evidence="8" id="KW-1185">Reference proteome</keyword>
<evidence type="ECO:0000313" key="7">
    <source>
        <dbReference type="EMBL" id="CAD2217911.1"/>
    </source>
</evidence>
<gene>
    <name evidence="7" type="ORF">ADEAN_000539700</name>
</gene>
<name>A0A7G2CG23_9TRYP</name>
<keyword evidence="2 4" id="KW-0863">Zinc-finger</keyword>
<feature type="region of interest" description="Disordered" evidence="5">
    <location>
        <begin position="120"/>
        <end position="164"/>
    </location>
</feature>
<keyword evidence="1" id="KW-0479">Metal-binding</keyword>
<feature type="domain" description="SP-RING-type" evidence="6">
    <location>
        <begin position="352"/>
        <end position="433"/>
    </location>
</feature>
<evidence type="ECO:0000256" key="5">
    <source>
        <dbReference type="SAM" id="MobiDB-lite"/>
    </source>
</evidence>
<evidence type="ECO:0000259" key="6">
    <source>
        <dbReference type="PROSITE" id="PS51044"/>
    </source>
</evidence>
<evidence type="ECO:0000256" key="1">
    <source>
        <dbReference type="ARBA" id="ARBA00022723"/>
    </source>
</evidence>
<dbReference type="InterPro" id="IPR013083">
    <property type="entry name" value="Znf_RING/FYVE/PHD"/>
</dbReference>
<organism evidence="7 8">
    <name type="scientific">Angomonas deanei</name>
    <dbReference type="NCBI Taxonomy" id="59799"/>
    <lineage>
        <taxon>Eukaryota</taxon>
        <taxon>Discoba</taxon>
        <taxon>Euglenozoa</taxon>
        <taxon>Kinetoplastea</taxon>
        <taxon>Metakinetoplastina</taxon>
        <taxon>Trypanosomatida</taxon>
        <taxon>Trypanosomatidae</taxon>
        <taxon>Strigomonadinae</taxon>
        <taxon>Angomonas</taxon>
    </lineage>
</organism>
<dbReference type="EMBL" id="LR877154">
    <property type="protein sequence ID" value="CAD2217911.1"/>
    <property type="molecule type" value="Genomic_DNA"/>
</dbReference>
<dbReference type="GO" id="GO:0008270">
    <property type="term" value="F:zinc ion binding"/>
    <property type="evidence" value="ECO:0007669"/>
    <property type="project" value="UniProtKB-KW"/>
</dbReference>
<dbReference type="SUPFAM" id="SSF57850">
    <property type="entry name" value="RING/U-box"/>
    <property type="match status" value="1"/>
</dbReference>
<dbReference type="CDD" id="cd16650">
    <property type="entry name" value="SP-RING_PIAS-like"/>
    <property type="match status" value="1"/>
</dbReference>
<evidence type="ECO:0000256" key="4">
    <source>
        <dbReference type="PROSITE-ProRule" id="PRU00452"/>
    </source>
</evidence>
<dbReference type="Gene3D" id="2.30.30.140">
    <property type="match status" value="1"/>
</dbReference>
<evidence type="ECO:0000256" key="3">
    <source>
        <dbReference type="ARBA" id="ARBA00022833"/>
    </source>
</evidence>
<dbReference type="AlphaFoldDB" id="A0A7G2CG23"/>
<sequence length="467" mass="51911">MKFPLGSHVLIRCDDDSWWPGKIVKENTDADLTFDGGDCYVRFYHDTSEIYLINSNDAESVRLFEGQNATLGGLGMTSPKTVNVEKTVEQLCKSGSSNLPIDTAPSAGVAADSRSTYLLGRKRSRASSPSSEGSEEEPFPGTVWSGTSASDDKESDEAPAPPCDDAVLSVIRGEVFENDSAFLLSPKYRFLDLLGAMSVDNCSVSTNFPSPHGTRTRPVGGFDQRRRVLLIPLSADYQCKGWLHPFTIDDTVISMEIRVNGVVVPLGGDWNIPAGKENTSIKVPPPIDISDIVMPTNEDIFSVVVDLTPCEDVDLWFGIIAVVFANELSAKELSEDIVCNYRKNVPLTRAIADDLVKLDECYVRVHCPLSFNIMTVPARSVYCEHLQCMELETFLEHCFRSHVWNCPLCNAKMMPSDILVNYRLKQWLDTHKGVVNRVEFVIETPPGEPLKIQYMEQRKRSVISIDE</sequence>
<dbReference type="PROSITE" id="PS51044">
    <property type="entry name" value="ZF_SP_RING"/>
    <property type="match status" value="1"/>
</dbReference>
<dbReference type="SUPFAM" id="SSF63748">
    <property type="entry name" value="Tudor/PWWP/MBT"/>
    <property type="match status" value="1"/>
</dbReference>
<accession>A0A7G2CG23</accession>
<dbReference type="Proteomes" id="UP000515908">
    <property type="component" value="Chromosome 10"/>
</dbReference>
<dbReference type="GO" id="GO:0016925">
    <property type="term" value="P:protein sumoylation"/>
    <property type="evidence" value="ECO:0007669"/>
    <property type="project" value="TreeGrafter"/>
</dbReference>
<reference evidence="7 8" key="1">
    <citation type="submission" date="2020-08" db="EMBL/GenBank/DDBJ databases">
        <authorList>
            <person name="Newling K."/>
            <person name="Davey J."/>
            <person name="Forrester S."/>
        </authorList>
    </citation>
    <scope>NUCLEOTIDE SEQUENCE [LARGE SCALE GENOMIC DNA]</scope>
    <source>
        <strain evidence="8">Crithidia deanei Carvalho (ATCC PRA-265)</strain>
    </source>
</reference>